<dbReference type="Pfam" id="PF10076">
    <property type="entry name" value="Phage_Mu_Gp48"/>
    <property type="match status" value="1"/>
</dbReference>
<dbReference type="Proteomes" id="UP000657421">
    <property type="component" value="Unassembled WGS sequence"/>
</dbReference>
<reference evidence="1 2" key="1">
    <citation type="submission" date="2020-08" db="EMBL/GenBank/DDBJ databases">
        <title>Genome public.</title>
        <authorList>
            <person name="Liu C."/>
            <person name="Sun Q."/>
        </authorList>
    </citation>
    <scope>NUCLEOTIDE SEQUENCE [LARGE SCALE GENOMIC DNA]</scope>
    <source>
        <strain evidence="1 2">NSJ-46</strain>
    </source>
</reference>
<evidence type="ECO:0000313" key="1">
    <source>
        <dbReference type="EMBL" id="MBC8573657.1"/>
    </source>
</evidence>
<proteinExistence type="predicted"/>
<gene>
    <name evidence="1" type="ORF">H8716_11275</name>
</gene>
<protein>
    <submittedName>
        <fullName evidence="1">DUF2313 domain-containing protein</fullName>
    </submittedName>
</protein>
<accession>A0ABR7NCT0</accession>
<keyword evidence="2" id="KW-1185">Reference proteome</keyword>
<dbReference type="RefSeq" id="WP_249308945.1">
    <property type="nucleotide sequence ID" value="NZ_JACRSZ010000011.1"/>
</dbReference>
<evidence type="ECO:0000313" key="2">
    <source>
        <dbReference type="Proteomes" id="UP000657421"/>
    </source>
</evidence>
<organism evidence="1 2">
    <name type="scientific">Jingyaoa shaoxingensis</name>
    <dbReference type="NCBI Taxonomy" id="2763671"/>
    <lineage>
        <taxon>Bacteria</taxon>
        <taxon>Bacillati</taxon>
        <taxon>Bacillota</taxon>
        <taxon>Clostridia</taxon>
        <taxon>Lachnospirales</taxon>
        <taxon>Lachnospiraceae</taxon>
        <taxon>Jingyaoa</taxon>
    </lineage>
</organism>
<comment type="caution">
    <text evidence="1">The sequence shown here is derived from an EMBL/GenBank/DDBJ whole genome shotgun (WGS) entry which is preliminary data.</text>
</comment>
<name>A0ABR7NCT0_9FIRM</name>
<sequence length="325" mass="37666">MEIFNNQQRSGYEEIVSYGPKWWTEFREMDANYRFAGWTLDLMAYWLERVVNNQFPANADERTITTVFEPALRIEPEPDETLEERRKTVAAYWSGTGKLSKTVIQSIIKAYTGCESELWWNGVKLQIRIFCDEDGQFSQRKIHNIISRRYPEHLSFTIRDMICTFVLKEQIVYNRIRHRAQITWWDGTLNGSNALDGAAELSAELPPFFTFKYPIVVEAGNEIAFPKMKCRVRIQHEMQAEIFPVHRVLLNWWEGYGTLDGMTDLDGSLLLDHTMPPIVKETYRMDIGAQEDIGVNLFIPAHAKPLNGDFALDGTINLNSGREEL</sequence>
<dbReference type="InterPro" id="IPR018755">
    <property type="entry name" value="Phage_Mu_Gp48"/>
</dbReference>
<dbReference type="EMBL" id="JACRSZ010000011">
    <property type="protein sequence ID" value="MBC8573657.1"/>
    <property type="molecule type" value="Genomic_DNA"/>
</dbReference>